<dbReference type="InterPro" id="IPR041256">
    <property type="entry name" value="CdiI_4"/>
</dbReference>
<dbReference type="Pfam" id="PF18624">
    <property type="entry name" value="CdiI_4"/>
    <property type="match status" value="1"/>
</dbReference>
<protein>
    <submittedName>
        <fullName evidence="2">Ribonuclease toxin immunity protein CdiI</fullName>
    </submittedName>
</protein>
<sequence>MDNPERTIKYCFSVFYHDGLFLEAIHCILAEYDTFCIEGTYCFYPDFNSPDPRDHFLGIEFVWGFDLPDWVVRVPESVCFAYAKQACEHFLELHPEQKYRDFLNQILDNWQPIGVDEFPAEYKPLE</sequence>
<gene>
    <name evidence="2" type="primary">cdiI</name>
    <name evidence="2" type="ORF">JDW22_02530</name>
</gene>
<proteinExistence type="predicted"/>
<accession>A0ABS1BQF8</accession>
<reference evidence="2 3" key="1">
    <citation type="journal article" date="2021" name="Pathogens">
        <title>Isolation and Characterization of Kingella bonacorsii sp. nov., A Novel Kingella Species Detected in a Stable Periodontitis Subject.</title>
        <authorList>
            <person name="Antezack A."/>
            <person name="Boxberger M."/>
            <person name="Rolland C."/>
            <person name="Monnet-Corti V."/>
            <person name="La Scola B."/>
        </authorList>
    </citation>
    <scope>NUCLEOTIDE SEQUENCE [LARGE SCALE GENOMIC DNA]</scope>
    <source>
        <strain evidence="2 3">Marseille-Q4569</strain>
    </source>
</reference>
<evidence type="ECO:0000259" key="1">
    <source>
        <dbReference type="Pfam" id="PF18624"/>
    </source>
</evidence>
<feature type="domain" description="CDI immunity protein" evidence="1">
    <location>
        <begin position="4"/>
        <end position="103"/>
    </location>
</feature>
<dbReference type="EMBL" id="JAEHNZ010000001">
    <property type="protein sequence ID" value="MBK0395492.1"/>
    <property type="molecule type" value="Genomic_DNA"/>
</dbReference>
<evidence type="ECO:0000313" key="3">
    <source>
        <dbReference type="Proteomes" id="UP000614058"/>
    </source>
</evidence>
<organism evidence="2 3">
    <name type="scientific">Kingella bonacorsii</name>
    <dbReference type="NCBI Taxonomy" id="2796361"/>
    <lineage>
        <taxon>Bacteria</taxon>
        <taxon>Pseudomonadati</taxon>
        <taxon>Pseudomonadota</taxon>
        <taxon>Betaproteobacteria</taxon>
        <taxon>Neisseriales</taxon>
        <taxon>Neisseriaceae</taxon>
        <taxon>Kingella</taxon>
    </lineage>
</organism>
<dbReference type="Proteomes" id="UP000614058">
    <property type="component" value="Unassembled WGS sequence"/>
</dbReference>
<evidence type="ECO:0000313" key="2">
    <source>
        <dbReference type="EMBL" id="MBK0395492.1"/>
    </source>
</evidence>
<dbReference type="CDD" id="cd20688">
    <property type="entry name" value="CdiI_Ecoli_Nm-like"/>
    <property type="match status" value="1"/>
</dbReference>
<dbReference type="NCBIfam" id="NF033826">
    <property type="entry name" value="immun_CdiI"/>
    <property type="match status" value="1"/>
</dbReference>
<name>A0ABS1BQF8_9NEIS</name>
<comment type="caution">
    <text evidence="2">The sequence shown here is derived from an EMBL/GenBank/DDBJ whole genome shotgun (WGS) entry which is preliminary data.</text>
</comment>
<keyword evidence="3" id="KW-1185">Reference proteome</keyword>